<name>A0ABX8VDF4_9MYCO</name>
<organism evidence="1 2">
    <name type="scientific">Mycolicibacterium pallens</name>
    <dbReference type="NCBI Taxonomy" id="370524"/>
    <lineage>
        <taxon>Bacteria</taxon>
        <taxon>Bacillati</taxon>
        <taxon>Actinomycetota</taxon>
        <taxon>Actinomycetes</taxon>
        <taxon>Mycobacteriales</taxon>
        <taxon>Mycobacteriaceae</taxon>
        <taxon>Mycolicibacterium</taxon>
    </lineage>
</organism>
<keyword evidence="2" id="KW-1185">Reference proteome</keyword>
<sequence length="329" mass="35574">MSAQFPDPETIRAALSMAMRAPSVHNSQPWHWRVGPSSLHLYADYSRHLPNTDPDRRDMLVSCGAALHHCTVALAALGWQAKIRRFPDRTDNAYLASIEVQPMTASEVDITLAAAITRRRTDRRTFSSWPVPGGDIALMGARAARAGVMLRQLDLLPHLTEIVAESVRRHTGDVDYLYELGAWSGRYGSLAGVPAHNTPAPDQHAALPARVFAGPVLAQPSETFAAEDNGVLLALGTQTDDDLARLRAGEATSLVLLSATAMGLATCPVTEPLEISETREAVREDVFGTSGYPQMMVRIGWAAVNADPLPATPRRPFSEVVDGLDSRVA</sequence>
<dbReference type="PANTHER" id="PTHR23026">
    <property type="entry name" value="NADPH NITROREDUCTASE"/>
    <property type="match status" value="1"/>
</dbReference>
<dbReference type="InterPro" id="IPR050627">
    <property type="entry name" value="Nitroreductase/BluB"/>
</dbReference>
<dbReference type="RefSeq" id="WP_096311989.1">
    <property type="nucleotide sequence ID" value="NZ_BAAAVX010000008.1"/>
</dbReference>
<protein>
    <submittedName>
        <fullName evidence="1">NAD(P)H nitroreductase</fullName>
    </submittedName>
</protein>
<dbReference type="PANTHER" id="PTHR23026:SF123">
    <property type="entry name" value="NAD(P)H NITROREDUCTASE RV3131-RELATED"/>
    <property type="match status" value="1"/>
</dbReference>
<evidence type="ECO:0000313" key="1">
    <source>
        <dbReference type="EMBL" id="QYL15537.1"/>
    </source>
</evidence>
<dbReference type="Proteomes" id="UP000825367">
    <property type="component" value="Chromosome"/>
</dbReference>
<gene>
    <name evidence="1" type="ORF">K0O64_20850</name>
</gene>
<evidence type="ECO:0000313" key="2">
    <source>
        <dbReference type="Proteomes" id="UP000825367"/>
    </source>
</evidence>
<dbReference type="InterPro" id="IPR000415">
    <property type="entry name" value="Nitroreductase-like"/>
</dbReference>
<proteinExistence type="predicted"/>
<reference evidence="1 2" key="1">
    <citation type="submission" date="2021-07" db="EMBL/GenBank/DDBJ databases">
        <title>Whole genome sequencing of non-tuberculosis mycobacteria type-strains.</title>
        <authorList>
            <person name="Igarashi Y."/>
            <person name="Osugi A."/>
            <person name="Mitarai S."/>
        </authorList>
    </citation>
    <scope>NUCLEOTIDE SEQUENCE [LARGE SCALE GENOMIC DNA]</scope>
    <source>
        <strain evidence="1 2">JCM 16370</strain>
    </source>
</reference>
<dbReference type="SUPFAM" id="SSF55469">
    <property type="entry name" value="FMN-dependent nitroreductase-like"/>
    <property type="match status" value="2"/>
</dbReference>
<dbReference type="EMBL" id="CP080333">
    <property type="protein sequence ID" value="QYL15537.1"/>
    <property type="molecule type" value="Genomic_DNA"/>
</dbReference>
<dbReference type="Gene3D" id="3.40.109.10">
    <property type="entry name" value="NADH Oxidase"/>
    <property type="match status" value="1"/>
</dbReference>
<accession>A0ABX8VDF4</accession>
<dbReference type="NCBIfam" id="NF047509">
    <property type="entry name" value="Rv3131_FMN_oxido"/>
    <property type="match status" value="1"/>
</dbReference>